<dbReference type="CDD" id="cd12797">
    <property type="entry name" value="M23_peptidase"/>
    <property type="match status" value="1"/>
</dbReference>
<feature type="transmembrane region" description="Helical" evidence="2">
    <location>
        <begin position="54"/>
        <end position="73"/>
    </location>
</feature>
<dbReference type="EMBL" id="JAOPKB010000004">
    <property type="protein sequence ID" value="MCU4972913.1"/>
    <property type="molecule type" value="Genomic_DNA"/>
</dbReference>
<keyword evidence="2" id="KW-1133">Transmembrane helix</keyword>
<dbReference type="AlphaFoldDB" id="A0AAP2Z2R4"/>
<dbReference type="RefSeq" id="WP_338005185.1">
    <property type="nucleotide sequence ID" value="NZ_JAOPKA010000015.1"/>
</dbReference>
<dbReference type="Gene3D" id="2.70.70.10">
    <property type="entry name" value="Glucose Permease (Domain IIA)"/>
    <property type="match status" value="1"/>
</dbReference>
<dbReference type="PANTHER" id="PTHR21666">
    <property type="entry name" value="PEPTIDASE-RELATED"/>
    <property type="match status" value="1"/>
</dbReference>
<sequence length="350" mass="38772">MDRITHPLGSDPSSRGSRLTRIGRRLPSPAYLWFLGLLSVPSMFFGRLESLEGFVLFFLFGLWPIVAGLVSGIRSETDADTVDPIEWIDIGDGATNVRASVGTILTMFQPIVAVTGLLQFAGHVPIGLRYRGRLPGPGCDESTVDYRLPIEGQWTVVNGSPDRRYSHSWSILTQRYAYDLVITDADGRTHEGERTGPDAHYCFDEPILAPADGTVVATRNDHRDYHRTDGWLDPLQRDLRGNYVTIEHADGEYSVLAHLKRGSVTVTEGDRVERGEEIGRCGNSGNSTEPHLHFHVQDHPNFFLGMGLPVQFADVVTEIPGSEPVGHDRSYIHAGQLVSNRSSETDERPD</sequence>
<keyword evidence="6" id="KW-1185">Reference proteome</keyword>
<evidence type="ECO:0000256" key="2">
    <source>
        <dbReference type="SAM" id="Phobius"/>
    </source>
</evidence>
<evidence type="ECO:0000313" key="5">
    <source>
        <dbReference type="EMBL" id="MCU4972913.1"/>
    </source>
</evidence>
<dbReference type="Pfam" id="PF01551">
    <property type="entry name" value="Peptidase_M23"/>
    <property type="match status" value="1"/>
</dbReference>
<accession>A0AAP2Z2R4</accession>
<dbReference type="SUPFAM" id="SSF51261">
    <property type="entry name" value="Duplicated hybrid motif"/>
    <property type="match status" value="1"/>
</dbReference>
<keyword evidence="2" id="KW-0472">Membrane</keyword>
<gene>
    <name evidence="5" type="ORF">OB955_09175</name>
    <name evidence="4" type="ORF">OB960_18425</name>
</gene>
<dbReference type="GO" id="GO:0004222">
    <property type="term" value="F:metalloendopeptidase activity"/>
    <property type="evidence" value="ECO:0007669"/>
    <property type="project" value="TreeGrafter"/>
</dbReference>
<evidence type="ECO:0000313" key="7">
    <source>
        <dbReference type="Proteomes" id="UP001321018"/>
    </source>
</evidence>
<dbReference type="Proteomes" id="UP001321018">
    <property type="component" value="Unassembled WGS sequence"/>
</dbReference>
<proteinExistence type="predicted"/>
<dbReference type="InterPro" id="IPR050570">
    <property type="entry name" value="Cell_wall_metabolism_enzyme"/>
</dbReference>
<evidence type="ECO:0000259" key="3">
    <source>
        <dbReference type="Pfam" id="PF01551"/>
    </source>
</evidence>
<feature type="domain" description="M23ase beta-sheet core" evidence="3">
    <location>
        <begin position="197"/>
        <end position="298"/>
    </location>
</feature>
<keyword evidence="2" id="KW-0812">Transmembrane</keyword>
<dbReference type="PANTHER" id="PTHR21666:SF270">
    <property type="entry name" value="MUREIN HYDROLASE ACTIVATOR ENVC"/>
    <property type="match status" value="1"/>
</dbReference>
<evidence type="ECO:0000313" key="6">
    <source>
        <dbReference type="Proteomes" id="UP001320972"/>
    </source>
</evidence>
<protein>
    <submittedName>
        <fullName evidence="4">M23 family metallopeptidase</fullName>
    </submittedName>
</protein>
<organism evidence="4 7">
    <name type="scientific">Natronoglomus mannanivorans</name>
    <dbReference type="NCBI Taxonomy" id="2979990"/>
    <lineage>
        <taxon>Archaea</taxon>
        <taxon>Methanobacteriati</taxon>
        <taxon>Methanobacteriota</taxon>
        <taxon>Stenosarchaea group</taxon>
        <taxon>Halobacteria</taxon>
        <taxon>Halobacteriales</taxon>
        <taxon>Natrialbaceae</taxon>
        <taxon>Natronoglomus</taxon>
    </lineage>
</organism>
<name>A0AAP2Z2R4_9EURY</name>
<dbReference type="InterPro" id="IPR016047">
    <property type="entry name" value="M23ase_b-sheet_dom"/>
</dbReference>
<feature type="transmembrane region" description="Helical" evidence="2">
    <location>
        <begin position="30"/>
        <end position="48"/>
    </location>
</feature>
<reference evidence="4 6" key="1">
    <citation type="submission" date="2022-09" db="EMBL/GenBank/DDBJ databases">
        <title>Enrichment on poylsaccharides allowed isolation of novel metabolic and taxonomic groups of Haloarchaea.</title>
        <authorList>
            <person name="Sorokin D.Y."/>
            <person name="Elcheninov A.G."/>
            <person name="Khizhniak T.V."/>
            <person name="Kolganova T.V."/>
            <person name="Kublanov I.V."/>
        </authorList>
    </citation>
    <scope>NUCLEOTIDE SEQUENCE</scope>
    <source>
        <strain evidence="5 6">AArc-m2/3/4</strain>
        <strain evidence="4">AArc-xg1-1</strain>
    </source>
</reference>
<feature type="region of interest" description="Disordered" evidence="1">
    <location>
        <begin position="1"/>
        <end position="20"/>
    </location>
</feature>
<comment type="caution">
    <text evidence="4">The sequence shown here is derived from an EMBL/GenBank/DDBJ whole genome shotgun (WGS) entry which is preliminary data.</text>
</comment>
<dbReference type="InterPro" id="IPR011055">
    <property type="entry name" value="Dup_hybrid_motif"/>
</dbReference>
<evidence type="ECO:0000256" key="1">
    <source>
        <dbReference type="SAM" id="MobiDB-lite"/>
    </source>
</evidence>
<dbReference type="Proteomes" id="UP001320972">
    <property type="component" value="Unassembled WGS sequence"/>
</dbReference>
<dbReference type="EMBL" id="JAOPKA010000015">
    <property type="protein sequence ID" value="MCU4743365.1"/>
    <property type="molecule type" value="Genomic_DNA"/>
</dbReference>
<evidence type="ECO:0000313" key="4">
    <source>
        <dbReference type="EMBL" id="MCU4743365.1"/>
    </source>
</evidence>